<sequence length="960" mass="104463">MSGEGLHKTGVIYMKDSEKGGAGDMVRQETYTRTPVPVQAESTVHHLVSRPATMETAVNKHQSISQQHCHNTPVGGEFSSGLFVNRLSESNERLSPANSTELFVSPGSSRSQSQESIVSGCWDKDRNWSALHTSPPATPLSFSRAFSSCSSVKSGMFTPTLVPIRKHTLESGSSLVHMQTTCYSPYGGSPSPCPQLPRHRLPPTRLSLLTAILRKGRLPILSPALTLQRPYSPCWPIHHGVSCNACTAASSVAPISLEGSPSRARSSASVHSAAQGHSHRDGGATEAPRVLDAPQSIETKELSTSWGKIGPHSPPLLHWSERQSNNGRLSERSTSHFNQGLLSSPIPPLSPPFPRNILRPVDYAKVPLPKVLSPPIYSSISRHVRYTSPDPLRCSELGSFSPEPEPVKNQVTRVPQDSNHPQKSSRVMNKSPESEDTLSTTYFRPKPMNKSFVQALNSHLQSKLSSLTSAPADNAQGTSRPQVTSMGVSNNRGTSIGTPKHCTTLKPQGSSPSPRSFLSEVDIKDVKPSSLSCCASKGHLSVPSQCLSGPVVSTQKHTDALCQSPLQNGLKGPPQSMQHLSFPQAYRSSRLSPILYAALGCPSPEPDTPPSTPPGRFTLSPSPAPPTRDLTVSPSLSSRSTPSPCLWREMSDSVDKRRKPHKIKSSYKCFAAIPTNNLLLDQQVIDEEVDIDRDSQDPVDTHELMCSPSELRQQSEELYTVIDEVLEDPISLRHTYPAPAYSRETLDTGGSKASFNVQQPVAVEKKLTDSYKTKPGIIRSANVIPRLPEEDDVKDFNSNPFNQYLDELTVYDRYKLDITALGATGADGNITAGNSALNTAKTSRENVPTESDDFSNYSLSITDSVEPIPKYSNDSSCQGGETHLNPVKIASPDIHLTSDNRLSFTQHTSTFATLGLFLHACSLTLLHGHCKANSFDLARQLSYCELDIENHNSDLIQWLT</sequence>
<evidence type="ECO:0000313" key="1">
    <source>
        <dbReference type="EMBL" id="KAJ8013735.1"/>
    </source>
</evidence>
<dbReference type="EMBL" id="CM055730">
    <property type="protein sequence ID" value="KAJ8013735.1"/>
    <property type="molecule type" value="Genomic_DNA"/>
</dbReference>
<gene>
    <name evidence="1" type="ORF">DPEC_G00032880</name>
</gene>
<proteinExistence type="predicted"/>
<keyword evidence="2" id="KW-1185">Reference proteome</keyword>
<accession>A0ACC2HDH3</accession>
<reference evidence="1" key="1">
    <citation type="submission" date="2021-05" db="EMBL/GenBank/DDBJ databases">
        <authorList>
            <person name="Pan Q."/>
            <person name="Jouanno E."/>
            <person name="Zahm M."/>
            <person name="Klopp C."/>
            <person name="Cabau C."/>
            <person name="Louis A."/>
            <person name="Berthelot C."/>
            <person name="Parey E."/>
            <person name="Roest Crollius H."/>
            <person name="Montfort J."/>
            <person name="Robinson-Rechavi M."/>
            <person name="Bouchez O."/>
            <person name="Lampietro C."/>
            <person name="Lopez Roques C."/>
            <person name="Donnadieu C."/>
            <person name="Postlethwait J."/>
            <person name="Bobe J."/>
            <person name="Dillon D."/>
            <person name="Chandos A."/>
            <person name="von Hippel F."/>
            <person name="Guiguen Y."/>
        </authorList>
    </citation>
    <scope>NUCLEOTIDE SEQUENCE</scope>
    <source>
        <strain evidence="1">YG-Jan2019</strain>
    </source>
</reference>
<dbReference type="Proteomes" id="UP001157502">
    <property type="component" value="Chromosome 3"/>
</dbReference>
<name>A0ACC2HDH3_DALPE</name>
<protein>
    <submittedName>
        <fullName evidence="1">Uncharacterized protein</fullName>
    </submittedName>
</protein>
<comment type="caution">
    <text evidence="1">The sequence shown here is derived from an EMBL/GenBank/DDBJ whole genome shotgun (WGS) entry which is preliminary data.</text>
</comment>
<evidence type="ECO:0000313" key="2">
    <source>
        <dbReference type="Proteomes" id="UP001157502"/>
    </source>
</evidence>
<organism evidence="1 2">
    <name type="scientific">Dallia pectoralis</name>
    <name type="common">Alaska blackfish</name>
    <dbReference type="NCBI Taxonomy" id="75939"/>
    <lineage>
        <taxon>Eukaryota</taxon>
        <taxon>Metazoa</taxon>
        <taxon>Chordata</taxon>
        <taxon>Craniata</taxon>
        <taxon>Vertebrata</taxon>
        <taxon>Euteleostomi</taxon>
        <taxon>Actinopterygii</taxon>
        <taxon>Neopterygii</taxon>
        <taxon>Teleostei</taxon>
        <taxon>Protacanthopterygii</taxon>
        <taxon>Esociformes</taxon>
        <taxon>Umbridae</taxon>
        <taxon>Dallia</taxon>
    </lineage>
</organism>